<feature type="domain" description="Carrier" evidence="10">
    <location>
        <begin position="2519"/>
        <end position="2596"/>
    </location>
</feature>
<dbReference type="InterPro" id="IPR016036">
    <property type="entry name" value="Malonyl_transacylase_ACP-bd"/>
</dbReference>
<evidence type="ECO:0000256" key="1">
    <source>
        <dbReference type="ARBA" id="ARBA00022450"/>
    </source>
</evidence>
<dbReference type="Pfam" id="PF14765">
    <property type="entry name" value="PS-DH"/>
    <property type="match status" value="1"/>
</dbReference>
<dbReference type="InterPro" id="IPR050091">
    <property type="entry name" value="PKS_NRPS_Biosynth_Enz"/>
</dbReference>
<dbReference type="eggNOG" id="KOG1202">
    <property type="taxonomic scope" value="Eukaryota"/>
</dbReference>
<dbReference type="GO" id="GO:0030639">
    <property type="term" value="P:polyketide biosynthetic process"/>
    <property type="evidence" value="ECO:0007669"/>
    <property type="project" value="UniProtKB-ARBA"/>
</dbReference>
<dbReference type="InterPro" id="IPR020843">
    <property type="entry name" value="ER"/>
</dbReference>
<dbReference type="SMART" id="SM00829">
    <property type="entry name" value="PKS_ER"/>
    <property type="match status" value="1"/>
</dbReference>
<dbReference type="Pfam" id="PF23114">
    <property type="entry name" value="NAD-bd_HRPKS_sdrA"/>
    <property type="match status" value="1"/>
</dbReference>
<dbReference type="GO" id="GO:0006633">
    <property type="term" value="P:fatty acid biosynthetic process"/>
    <property type="evidence" value="ECO:0007669"/>
    <property type="project" value="TreeGrafter"/>
</dbReference>
<accession>W3X2P4</accession>
<dbReference type="SUPFAM" id="SSF47336">
    <property type="entry name" value="ACP-like"/>
    <property type="match status" value="1"/>
</dbReference>
<dbReference type="CDD" id="cd00833">
    <property type="entry name" value="PKS"/>
    <property type="match status" value="1"/>
</dbReference>
<dbReference type="Gene3D" id="3.40.366.10">
    <property type="entry name" value="Malonyl-Coenzyme A Acyl Carrier Protein, domain 2"/>
    <property type="match status" value="1"/>
</dbReference>
<dbReference type="SMART" id="SM00827">
    <property type="entry name" value="PKS_AT"/>
    <property type="match status" value="1"/>
</dbReference>
<dbReference type="SUPFAM" id="SSF53901">
    <property type="entry name" value="Thiolase-like"/>
    <property type="match status" value="1"/>
</dbReference>
<dbReference type="PROSITE" id="PS50075">
    <property type="entry name" value="CARRIER"/>
    <property type="match status" value="1"/>
</dbReference>
<dbReference type="InterPro" id="IPR057326">
    <property type="entry name" value="KR_dom"/>
</dbReference>
<reference evidence="14" key="1">
    <citation type="journal article" date="2015" name="BMC Genomics">
        <title>Genomic and transcriptomic analysis of the endophytic fungus Pestalotiopsis fici reveals its lifestyle and high potential for synthesis of natural products.</title>
        <authorList>
            <person name="Wang X."/>
            <person name="Zhang X."/>
            <person name="Liu L."/>
            <person name="Xiang M."/>
            <person name="Wang W."/>
            <person name="Sun X."/>
            <person name="Che Y."/>
            <person name="Guo L."/>
            <person name="Liu G."/>
            <person name="Guo L."/>
            <person name="Wang C."/>
            <person name="Yin W.B."/>
            <person name="Stadler M."/>
            <person name="Zhang X."/>
            <person name="Liu X."/>
        </authorList>
    </citation>
    <scope>NUCLEOTIDE SEQUENCE [LARGE SCALE GENOMIC DNA]</scope>
    <source>
        <strain evidence="14">W106-1 / CGMCC3.15140</strain>
    </source>
</reference>
<dbReference type="Pfam" id="PF08659">
    <property type="entry name" value="KR"/>
    <property type="match status" value="1"/>
</dbReference>
<dbReference type="InParanoid" id="W3X2P4"/>
<dbReference type="Gene3D" id="3.40.50.720">
    <property type="entry name" value="NAD(P)-binding Rossmann-like Domain"/>
    <property type="match status" value="2"/>
</dbReference>
<dbReference type="InterPro" id="IPR014031">
    <property type="entry name" value="Ketoacyl_synth_C"/>
</dbReference>
<feature type="domain" description="PKS/mFAS DH" evidence="12">
    <location>
        <begin position="958"/>
        <end position="1272"/>
    </location>
</feature>
<evidence type="ECO:0000256" key="6">
    <source>
        <dbReference type="ARBA" id="ARBA00023268"/>
    </source>
</evidence>
<feature type="region of interest" description="N-terminal hotdog fold" evidence="8">
    <location>
        <begin position="958"/>
        <end position="1092"/>
    </location>
</feature>
<evidence type="ECO:0000259" key="10">
    <source>
        <dbReference type="PROSITE" id="PS50075"/>
    </source>
</evidence>
<dbReference type="STRING" id="1229662.W3X2P4"/>
<dbReference type="InterPro" id="IPR042104">
    <property type="entry name" value="PKS_dehydratase_sf"/>
</dbReference>
<dbReference type="GO" id="GO:0016491">
    <property type="term" value="F:oxidoreductase activity"/>
    <property type="evidence" value="ECO:0007669"/>
    <property type="project" value="UniProtKB-KW"/>
</dbReference>
<sequence length="2600" mass="281414">MTINSSNQESFDQYRHGHEKQTKSQAAAPIAVVGMACRFAGGVTNPEELWDLCASGRDAWSPIPDSRFDVKSYYDKTSAKSGRNHATGGYFLQEDVALFDAGFFKFTTEVASTMDPQLRLLLEVTYEATEDAGIPLEKLSGPGPNTSVFVGCYTKDYHDLQTRDPETMPPSTLTGNYTAMFSNRVSHFYDFQGASMSIDTGCSAALAALHQACQTIRSGESEVSIVGAANTILNPDIYIAMSTLGMVGADGRCYAWDSRAQGYGRGEGVAVLVLKSLDAALRDGDRVHAVIRETGLNQDGKTTSITSPSMDAQIRLIKHCYQKAGLDISETGYIEAHMTGTQIGDATEAESLARTFGASRTEDDPVVVGSVKTNVGHTEGVSGLAGIIKTAMAMKYQAIPPNQNYIVGNSKIPLGDWHLQVPTGVVPWPRNKPLRASINNFGYGGTNAHVIMEGAPQTKLTDGNGRGNHVNGDVSQLFVLSAQDPATAKAMAGKLASYIRKSLERETDLDPADIAFTLSQRRSRFSYVTTVRARGLAELADNLEKTAALKVGHTPTTKRAPRLGFVFNGQGAQWHAMGRELLYAYPVFAKAIDEADLVLRGYGADWSLREELLRDAKLTRISEIHLGQPITVALQICLVILLNSWGIYPSAVTSHSSGEIAAAYCAGALSFEQALGVTYWRGELARTLLDPKATGVVGGMAAGGVGAEEAEKYVKNTTSGGRVVVACINSPESVTLSGDLDDVDEVVKRLDADGKFARKLRVALAYHSHHMLHMESAYLEKLQEIVPSKPTWPGDITYTSPVTGDVVASANSLSPAHYVQNLTSPVLFSQAFETMCFSETDTNSAQVDAIIEVGPHGALAGPIRQILRGRKMAYMSCLSRNVNAVETMQDVAGELVRLGYPVSLSAVNKYAEASGEEVMTSDVKFVPDLPTYSWNHANRYWVESRVSKDIRYKKFPPHELLGIPVSGATTPAWRNFIQLVDLPWIGDHRVDGMVVLPGAAYVSMAIEAVRLVTDPSEQKIRGYRVKNVEFLSALVVPESESSGGGVETYFRLGPSREGAKGGWYEYEVRSSRGNDVWVENCRGLVSAVVDQQDVEDAVVPRTDSFLKTQESKVRRVAGSALREDVAGMGIRYGPAFQGIGDVMASKSLKRAAADLEIIELESPSASSDFSSYVIHPTTLDCIVQATYTNLPPDTGKASMVLPRSLQDAFVPRSLNRGAGERLEILSELRNAQRKGFTSDVIVANSQQGDGHGRSPLVINQLFCQAIPRDAESGPQIPLYDSRWVPAVRYGGIPSYVKESMRNALAYEERDYEKKVVRASYYLIADAVADLEGQPTDNWTPHQHALFSWMKSVVARGQCGQLVHGSKAWGGASKGLKQKLFDELRSKGPHGRLIVRIGQKLARIVQGQITPAALLEEDNSDLLTQYKSSLPSLQTRSYKQLARIASVLAVQQPGAHVLEIGGGNGAAARTLLEAFGHGGNGGLLIDKYIFSDVSSVHFDAAKQQLAPWTNVLEFKELELEKEWPAQPSHEVAEQSIDLVVVSMNLHTIKNLKTTLQNVRKLLKPSGKLLLVEKTHVSLDAQLILSTLPGWEQQGEQPELARGLEAWNNLLRANGFTGIEFDISDCEERRFQRSAVMMTSVGLEKESAAIPNPSTPSVVTIVRDSSALSPSRQEWFSQLCEAIHVTTGIRATVETLEDVQPGENQVHILATDMTENNCVLDSMDELTFHKLRRVLLESRGVLWLTTGAGPDAVATPASSQVQGLLRTLRHENVDKSYVLLELPRTWAEEADMVIKHVTGVFQQTLLNNESGQADADWEYAIKDSAVHVPRIYPKMVGKDESETESFRPFLNSSRPLVWETSDSGEGDFVEQLYGPTKALTDGTIEIETRAFSLSPHVHGNATEVDDEEDTAVYEFAGIVTGLGPHTDASGLQLGDKVCGVTKGPYASTTQANWTSVGKIPGGLSFDEAVCAPLAYSGAYHALVHVARLQKHDKILVVQANGESDGAAGLAIAKHLGAELWFAANDLTEAETQRVIDTFQLAPNRILKSRSARDLDDAIKEQTGGQGVDVVLTGPTSSLSAPLLQSALNSVVHFGRFVEIGPWNRSLDVTQLATKCATYARVDMVKLSDHSARLMKEALDASLNIISHGVASSPSWSLSPLAPVAKFSPSQMSQALRHLQQQQGKPGKVVIEAQADSLVKAIMPITAPRLDDEKATYLIVGGVDGIGGAIASWMASKGARSVVLISRNAGTHPEAEELIENAELRGCRLQVLNCDISSEESLVQLLNQVSATSPPIRGVIHAANVLADTVFDRMSFTQWQKTVGPKVAGTMNLHKYLPQDLSFFVLLSSVIGVMGHVSQANYAAANAFEDAFASHRVSLGLPAVSLALPAVSGVGMVASDEDARRRVEALGTESVHVDDVFRLIEDAVQHDTHLQHKMKFSQFKSSPGEAQRIVGLQPWSSLSPDAAIRRDRRFGTLRLVETGSSGLTQSSETMSFDPTALLVRALGSSRINGGDGPKQEVEGTAQVAEALATKLAAIFNIDVVTVDLEQGVSALGVDSLVAVELRNWLALAGQAKLSIFEVLQSASINQVAELIIKRSALVK</sequence>
<dbReference type="SMART" id="SM00823">
    <property type="entry name" value="PKS_PP"/>
    <property type="match status" value="1"/>
</dbReference>
<dbReference type="InterPro" id="IPR020841">
    <property type="entry name" value="PKS_Beta-ketoAc_synthase_dom"/>
</dbReference>
<evidence type="ECO:0000313" key="14">
    <source>
        <dbReference type="Proteomes" id="UP000030651"/>
    </source>
</evidence>
<dbReference type="InterPro" id="IPR013968">
    <property type="entry name" value="PKS_KR"/>
</dbReference>
<feature type="domain" description="Ketosynthase family 3 (KS3)" evidence="11">
    <location>
        <begin position="27"/>
        <end position="454"/>
    </location>
</feature>
<keyword evidence="5" id="KW-0560">Oxidoreductase</keyword>
<dbReference type="Gene3D" id="3.10.129.110">
    <property type="entry name" value="Polyketide synthase dehydratase"/>
    <property type="match status" value="1"/>
</dbReference>
<dbReference type="SMART" id="SM00825">
    <property type="entry name" value="PKS_KS"/>
    <property type="match status" value="1"/>
</dbReference>
<keyword evidence="6" id="KW-0511">Multifunctional enzyme</keyword>
<dbReference type="PROSITE" id="PS52019">
    <property type="entry name" value="PKS_MFAS_DH"/>
    <property type="match status" value="1"/>
</dbReference>
<dbReference type="InterPro" id="IPR011032">
    <property type="entry name" value="GroES-like_sf"/>
</dbReference>
<dbReference type="PROSITE" id="PS52004">
    <property type="entry name" value="KS3_2"/>
    <property type="match status" value="1"/>
</dbReference>
<dbReference type="Pfam" id="PF21089">
    <property type="entry name" value="PKS_DH_N"/>
    <property type="match status" value="1"/>
</dbReference>
<dbReference type="GO" id="GO:0004312">
    <property type="term" value="F:fatty acid synthase activity"/>
    <property type="evidence" value="ECO:0007669"/>
    <property type="project" value="TreeGrafter"/>
</dbReference>
<evidence type="ECO:0000256" key="5">
    <source>
        <dbReference type="ARBA" id="ARBA00023002"/>
    </source>
</evidence>
<dbReference type="CDD" id="cd05195">
    <property type="entry name" value="enoyl_red"/>
    <property type="match status" value="1"/>
</dbReference>
<dbReference type="SUPFAM" id="SSF53335">
    <property type="entry name" value="S-adenosyl-L-methionine-dependent methyltransferases"/>
    <property type="match status" value="1"/>
</dbReference>
<dbReference type="InterPro" id="IPR013217">
    <property type="entry name" value="Methyltransf_12"/>
</dbReference>
<keyword evidence="4" id="KW-0521">NADP</keyword>
<dbReference type="InterPro" id="IPR056501">
    <property type="entry name" value="NAD-bd_HRPKS_sdrA"/>
</dbReference>
<dbReference type="SUPFAM" id="SSF51735">
    <property type="entry name" value="NAD(P)-binding Rossmann-fold domains"/>
    <property type="match status" value="2"/>
</dbReference>
<keyword evidence="7" id="KW-0012">Acyltransferase</keyword>
<name>W3X2P4_PESFW</name>
<evidence type="ECO:0000256" key="8">
    <source>
        <dbReference type="PROSITE-ProRule" id="PRU01363"/>
    </source>
</evidence>
<feature type="active site" description="Proton donor; for dehydratase activity" evidence="8">
    <location>
        <position position="1180"/>
    </location>
</feature>
<dbReference type="PANTHER" id="PTHR43775:SF29">
    <property type="entry name" value="ASPERFURANONE POLYKETIDE SYNTHASE AFOG-RELATED"/>
    <property type="match status" value="1"/>
</dbReference>
<dbReference type="PANTHER" id="PTHR43775">
    <property type="entry name" value="FATTY ACID SYNTHASE"/>
    <property type="match status" value="1"/>
</dbReference>
<dbReference type="Gene3D" id="3.40.50.150">
    <property type="entry name" value="Vaccinia Virus protein VP39"/>
    <property type="match status" value="1"/>
</dbReference>
<feature type="region of interest" description="Disordered" evidence="9">
    <location>
        <begin position="1"/>
        <end position="25"/>
    </location>
</feature>
<dbReference type="Gene3D" id="3.40.47.10">
    <property type="match status" value="1"/>
</dbReference>
<dbReference type="InterPro" id="IPR049551">
    <property type="entry name" value="PKS_DH_C"/>
</dbReference>
<dbReference type="Pfam" id="PF08242">
    <property type="entry name" value="Methyltransf_12"/>
    <property type="match status" value="1"/>
</dbReference>
<dbReference type="Pfam" id="PF00109">
    <property type="entry name" value="ketoacyl-synt"/>
    <property type="match status" value="1"/>
</dbReference>
<keyword evidence="14" id="KW-1185">Reference proteome</keyword>
<dbReference type="InterPro" id="IPR014030">
    <property type="entry name" value="Ketoacyl_synth_N"/>
</dbReference>
<dbReference type="OrthoDB" id="329835at2759"/>
<keyword evidence="1" id="KW-0596">Phosphopantetheine</keyword>
<feature type="compositionally biased region" description="Basic and acidic residues" evidence="9">
    <location>
        <begin position="12"/>
        <end position="22"/>
    </location>
</feature>
<dbReference type="InterPro" id="IPR036736">
    <property type="entry name" value="ACP-like_sf"/>
</dbReference>
<feature type="active site" description="Proton acceptor; for dehydratase activity" evidence="8">
    <location>
        <position position="988"/>
    </location>
</feature>
<dbReference type="Gene3D" id="3.90.180.10">
    <property type="entry name" value="Medium-chain alcohol dehydrogenases, catalytic domain"/>
    <property type="match status" value="1"/>
</dbReference>
<dbReference type="EMBL" id="KI912113">
    <property type="protein sequence ID" value="ETS80413.1"/>
    <property type="molecule type" value="Genomic_DNA"/>
</dbReference>
<dbReference type="SMART" id="SM00822">
    <property type="entry name" value="PKS_KR"/>
    <property type="match status" value="1"/>
</dbReference>
<dbReference type="SUPFAM" id="SSF50129">
    <property type="entry name" value="GroES-like"/>
    <property type="match status" value="1"/>
</dbReference>
<evidence type="ECO:0000256" key="7">
    <source>
        <dbReference type="ARBA" id="ARBA00023315"/>
    </source>
</evidence>
<dbReference type="InterPro" id="IPR006162">
    <property type="entry name" value="Ppantetheine_attach_site"/>
</dbReference>
<dbReference type="Proteomes" id="UP000030651">
    <property type="component" value="Unassembled WGS sequence"/>
</dbReference>
<organism evidence="13 14">
    <name type="scientific">Pestalotiopsis fici (strain W106-1 / CGMCC3.15140)</name>
    <dbReference type="NCBI Taxonomy" id="1229662"/>
    <lineage>
        <taxon>Eukaryota</taxon>
        <taxon>Fungi</taxon>
        <taxon>Dikarya</taxon>
        <taxon>Ascomycota</taxon>
        <taxon>Pezizomycotina</taxon>
        <taxon>Sordariomycetes</taxon>
        <taxon>Xylariomycetidae</taxon>
        <taxon>Amphisphaeriales</taxon>
        <taxon>Sporocadaceae</taxon>
        <taxon>Pestalotiopsis</taxon>
    </lineage>
</organism>
<dbReference type="Gene3D" id="1.10.1200.10">
    <property type="entry name" value="ACP-like"/>
    <property type="match status" value="1"/>
</dbReference>
<dbReference type="InterPro" id="IPR036291">
    <property type="entry name" value="NAD(P)-bd_dom_sf"/>
</dbReference>
<dbReference type="Pfam" id="PF02801">
    <property type="entry name" value="Ketoacyl-synt_C"/>
    <property type="match status" value="1"/>
</dbReference>
<evidence type="ECO:0000256" key="4">
    <source>
        <dbReference type="ARBA" id="ARBA00022857"/>
    </source>
</evidence>
<keyword evidence="2" id="KW-0597">Phosphoprotein</keyword>
<dbReference type="Pfam" id="PF23297">
    <property type="entry name" value="ACP_SdgA_C"/>
    <property type="match status" value="1"/>
</dbReference>
<dbReference type="GeneID" id="19272955"/>
<feature type="region of interest" description="C-terminal hotdog fold" evidence="8">
    <location>
        <begin position="1113"/>
        <end position="1272"/>
    </location>
</feature>
<dbReference type="InterPro" id="IPR020806">
    <property type="entry name" value="PKS_PP-bd"/>
</dbReference>
<feature type="compositionally biased region" description="Polar residues" evidence="9">
    <location>
        <begin position="1"/>
        <end position="11"/>
    </location>
</feature>
<dbReference type="InterPro" id="IPR032821">
    <property type="entry name" value="PKS_assoc"/>
</dbReference>
<dbReference type="GO" id="GO:0031177">
    <property type="term" value="F:phosphopantetheine binding"/>
    <property type="evidence" value="ECO:0007669"/>
    <property type="project" value="InterPro"/>
</dbReference>
<dbReference type="KEGG" id="pfy:PFICI_07942"/>
<evidence type="ECO:0000313" key="13">
    <source>
        <dbReference type="EMBL" id="ETS80413.1"/>
    </source>
</evidence>
<dbReference type="InterPro" id="IPR009081">
    <property type="entry name" value="PP-bd_ACP"/>
</dbReference>
<dbReference type="PROSITE" id="PS00012">
    <property type="entry name" value="PHOSPHOPANTETHEINE"/>
    <property type="match status" value="1"/>
</dbReference>
<dbReference type="SUPFAM" id="SSF52151">
    <property type="entry name" value="FabD/lysophospholipase-like"/>
    <property type="match status" value="1"/>
</dbReference>
<dbReference type="InterPro" id="IPR016035">
    <property type="entry name" value="Acyl_Trfase/lysoPLipase"/>
</dbReference>
<evidence type="ECO:0000256" key="2">
    <source>
        <dbReference type="ARBA" id="ARBA00022553"/>
    </source>
</evidence>
<dbReference type="InterPro" id="IPR049552">
    <property type="entry name" value="PKS_DH_N"/>
</dbReference>
<dbReference type="InterPro" id="IPR016039">
    <property type="entry name" value="Thiolase-like"/>
</dbReference>
<gene>
    <name evidence="13" type="ORF">PFICI_07942</name>
</gene>
<dbReference type="InterPro" id="IPR049900">
    <property type="entry name" value="PKS_mFAS_DH"/>
</dbReference>
<protein>
    <submittedName>
        <fullName evidence="13">Uncharacterized protein</fullName>
    </submittedName>
</protein>
<dbReference type="HOGENOM" id="CLU_000022_31_0_1"/>
<dbReference type="OMA" id="HWVRNLT"/>
<keyword evidence="3" id="KW-0808">Transferase</keyword>
<proteinExistence type="predicted"/>
<dbReference type="InterPro" id="IPR020807">
    <property type="entry name" value="PKS_DH"/>
</dbReference>
<dbReference type="Gene3D" id="3.30.70.3290">
    <property type="match status" value="1"/>
</dbReference>
<dbReference type="SMART" id="SM00826">
    <property type="entry name" value="PKS_DH"/>
    <property type="match status" value="1"/>
</dbReference>
<dbReference type="Pfam" id="PF16197">
    <property type="entry name" value="KAsynt_C_assoc"/>
    <property type="match status" value="1"/>
</dbReference>
<dbReference type="RefSeq" id="XP_007834714.1">
    <property type="nucleotide sequence ID" value="XM_007836523.1"/>
</dbReference>
<dbReference type="InterPro" id="IPR001227">
    <property type="entry name" value="Ac_transferase_dom_sf"/>
</dbReference>
<evidence type="ECO:0000256" key="9">
    <source>
        <dbReference type="SAM" id="MobiDB-lite"/>
    </source>
</evidence>
<evidence type="ECO:0000259" key="12">
    <source>
        <dbReference type="PROSITE" id="PS52019"/>
    </source>
</evidence>
<dbReference type="SUPFAM" id="SSF55048">
    <property type="entry name" value="Probable ACP-binding domain of malonyl-CoA ACP transacylase"/>
    <property type="match status" value="1"/>
</dbReference>
<dbReference type="Pfam" id="PF00698">
    <property type="entry name" value="Acyl_transf_1"/>
    <property type="match status" value="1"/>
</dbReference>
<evidence type="ECO:0000256" key="3">
    <source>
        <dbReference type="ARBA" id="ARBA00022679"/>
    </source>
</evidence>
<dbReference type="InterPro" id="IPR014043">
    <property type="entry name" value="Acyl_transferase_dom"/>
</dbReference>
<evidence type="ECO:0000259" key="11">
    <source>
        <dbReference type="PROSITE" id="PS52004"/>
    </source>
</evidence>
<dbReference type="InterPro" id="IPR029063">
    <property type="entry name" value="SAM-dependent_MTases_sf"/>
</dbReference>